<dbReference type="OrthoDB" id="7173258at2"/>
<dbReference type="InterPro" id="IPR050679">
    <property type="entry name" value="Bact_HTH_transcr_reg"/>
</dbReference>
<reference evidence="6" key="1">
    <citation type="submission" date="2015-08" db="EMBL/GenBank/DDBJ databases">
        <authorList>
            <person name="Varghese N."/>
        </authorList>
    </citation>
    <scope>NUCLEOTIDE SEQUENCE [LARGE SCALE GENOMIC DNA]</scope>
    <source>
        <strain evidence="6">JCM 18476</strain>
    </source>
</reference>
<dbReference type="SMART" id="SM00866">
    <property type="entry name" value="UTRA"/>
    <property type="match status" value="1"/>
</dbReference>
<proteinExistence type="predicted"/>
<keyword evidence="6" id="KW-1185">Reference proteome</keyword>
<organism evidence="5 6">
    <name type="scientific">Marinomonas fungiae</name>
    <dbReference type="NCBI Taxonomy" id="1137284"/>
    <lineage>
        <taxon>Bacteria</taxon>
        <taxon>Pseudomonadati</taxon>
        <taxon>Pseudomonadota</taxon>
        <taxon>Gammaproteobacteria</taxon>
        <taxon>Oceanospirillales</taxon>
        <taxon>Oceanospirillaceae</taxon>
        <taxon>Marinomonas</taxon>
    </lineage>
</organism>
<dbReference type="GO" id="GO:0045892">
    <property type="term" value="P:negative regulation of DNA-templated transcription"/>
    <property type="evidence" value="ECO:0007669"/>
    <property type="project" value="TreeGrafter"/>
</dbReference>
<dbReference type="Pfam" id="PF07702">
    <property type="entry name" value="UTRA"/>
    <property type="match status" value="1"/>
</dbReference>
<gene>
    <name evidence="5" type="ORF">Ga0061065_10699</name>
</gene>
<evidence type="ECO:0000256" key="3">
    <source>
        <dbReference type="ARBA" id="ARBA00023163"/>
    </source>
</evidence>
<dbReference type="InterPro" id="IPR011663">
    <property type="entry name" value="UTRA"/>
</dbReference>
<dbReference type="GO" id="GO:0003677">
    <property type="term" value="F:DNA binding"/>
    <property type="evidence" value="ECO:0007669"/>
    <property type="project" value="UniProtKB-KW"/>
</dbReference>
<evidence type="ECO:0000313" key="6">
    <source>
        <dbReference type="Proteomes" id="UP000182769"/>
    </source>
</evidence>
<dbReference type="PANTHER" id="PTHR44846:SF1">
    <property type="entry name" value="MANNOSYL-D-GLYCERATE TRANSPORT_METABOLISM SYSTEM REPRESSOR MNGR-RELATED"/>
    <property type="match status" value="1"/>
</dbReference>
<dbReference type="InterPro" id="IPR036388">
    <property type="entry name" value="WH-like_DNA-bd_sf"/>
</dbReference>
<dbReference type="InterPro" id="IPR028978">
    <property type="entry name" value="Chorismate_lyase_/UTRA_dom_sf"/>
</dbReference>
<sequence length="248" mass="28616">MTFCAGVGEKVDKKNKTKQLPLYIQISELLNREIAAGHWLPGDRLPIEAELAAKLGVAIGTLRKALKKLEEDGFLERRQGSGNYVKRAPSGRAIYQFFHLETLEGGGVPTADILSVTMDDDEFVKRQLNIEADGKLWCIKRARYLNRELVAMEQIWFKHAHAPSLKPKDLHESLYLHYRDNFSFWISRVEDEVDCAPAPKWVTDNLELAPETTMPKVHRRSWSNEGNIEEFSFTWYDPAKCRYVARWH</sequence>
<keyword evidence="2 5" id="KW-0238">DNA-binding</keyword>
<dbReference type="PRINTS" id="PR00035">
    <property type="entry name" value="HTHGNTR"/>
</dbReference>
<evidence type="ECO:0000313" key="5">
    <source>
        <dbReference type="EMBL" id="CUB04280.1"/>
    </source>
</evidence>
<dbReference type="PROSITE" id="PS50949">
    <property type="entry name" value="HTH_GNTR"/>
    <property type="match status" value="1"/>
</dbReference>
<evidence type="ECO:0000256" key="1">
    <source>
        <dbReference type="ARBA" id="ARBA00023015"/>
    </source>
</evidence>
<dbReference type="Pfam" id="PF00392">
    <property type="entry name" value="GntR"/>
    <property type="match status" value="1"/>
</dbReference>
<dbReference type="SMART" id="SM00345">
    <property type="entry name" value="HTH_GNTR"/>
    <property type="match status" value="1"/>
</dbReference>
<dbReference type="EMBL" id="CYHG01000006">
    <property type="protein sequence ID" value="CUB04280.1"/>
    <property type="molecule type" value="Genomic_DNA"/>
</dbReference>
<dbReference type="SUPFAM" id="SSF46785">
    <property type="entry name" value="Winged helix' DNA-binding domain"/>
    <property type="match status" value="1"/>
</dbReference>
<evidence type="ECO:0000259" key="4">
    <source>
        <dbReference type="PROSITE" id="PS50949"/>
    </source>
</evidence>
<evidence type="ECO:0000256" key="2">
    <source>
        <dbReference type="ARBA" id="ARBA00023125"/>
    </source>
</evidence>
<dbReference type="AlphaFoldDB" id="A0A0K6IMD8"/>
<accession>A0A0K6IMD8</accession>
<keyword evidence="1" id="KW-0805">Transcription regulation</keyword>
<name>A0A0K6IMD8_9GAMM</name>
<dbReference type="InterPro" id="IPR036390">
    <property type="entry name" value="WH_DNA-bd_sf"/>
</dbReference>
<dbReference type="SUPFAM" id="SSF64288">
    <property type="entry name" value="Chorismate lyase-like"/>
    <property type="match status" value="1"/>
</dbReference>
<dbReference type="GO" id="GO:0003700">
    <property type="term" value="F:DNA-binding transcription factor activity"/>
    <property type="evidence" value="ECO:0007669"/>
    <property type="project" value="InterPro"/>
</dbReference>
<dbReference type="CDD" id="cd07377">
    <property type="entry name" value="WHTH_GntR"/>
    <property type="match status" value="1"/>
</dbReference>
<dbReference type="Gene3D" id="3.40.1410.10">
    <property type="entry name" value="Chorismate lyase-like"/>
    <property type="match status" value="1"/>
</dbReference>
<dbReference type="InterPro" id="IPR000524">
    <property type="entry name" value="Tscrpt_reg_HTH_GntR"/>
</dbReference>
<dbReference type="Gene3D" id="1.10.10.10">
    <property type="entry name" value="Winged helix-like DNA-binding domain superfamily/Winged helix DNA-binding domain"/>
    <property type="match status" value="1"/>
</dbReference>
<protein>
    <submittedName>
        <fullName evidence="5">DNA-binding transcriptional regulator, GntR family</fullName>
    </submittedName>
</protein>
<dbReference type="Proteomes" id="UP000182769">
    <property type="component" value="Unassembled WGS sequence"/>
</dbReference>
<keyword evidence="3" id="KW-0804">Transcription</keyword>
<feature type="domain" description="HTH gntR-type" evidence="4">
    <location>
        <begin position="20"/>
        <end position="88"/>
    </location>
</feature>
<dbReference type="PANTHER" id="PTHR44846">
    <property type="entry name" value="MANNOSYL-D-GLYCERATE TRANSPORT/METABOLISM SYSTEM REPRESSOR MNGR-RELATED"/>
    <property type="match status" value="1"/>
</dbReference>
<dbReference type="STRING" id="1137284.GCA_001418205_02144"/>